<dbReference type="GO" id="GO:0016787">
    <property type="term" value="F:hydrolase activity"/>
    <property type="evidence" value="ECO:0007669"/>
    <property type="project" value="UniProtKB-KW"/>
</dbReference>
<organism evidence="3 4">
    <name type="scientific">Maritimibacter alkaliphilus HTCC2654</name>
    <dbReference type="NCBI Taxonomy" id="314271"/>
    <lineage>
        <taxon>Bacteria</taxon>
        <taxon>Pseudomonadati</taxon>
        <taxon>Pseudomonadota</taxon>
        <taxon>Alphaproteobacteria</taxon>
        <taxon>Rhodobacterales</taxon>
        <taxon>Roseobacteraceae</taxon>
        <taxon>Maritimibacter</taxon>
    </lineage>
</organism>
<feature type="domain" description="AB hydrolase-1" evidence="2">
    <location>
        <begin position="14"/>
        <end position="239"/>
    </location>
</feature>
<dbReference type="EMBL" id="AAMT01000001">
    <property type="protein sequence ID" value="EAQ15054.1"/>
    <property type="molecule type" value="Genomic_DNA"/>
</dbReference>
<sequence length="252" mass="27629">MLAMETFGEDSSHPPILIVHGLFGSGRNWGVIAKRLAKDRRVVTVDMRNHGDSPREETQDYPAMADDLARVIDEIGGTAQVIGHSMGGKASMVLALAHPDKVARIIVADIAPVAYAHTQSHLIEAMQALDLDALDTRSDADAALADTVEEKSVRAFLLQSLDVRGKAWKLNLDVLEREMKKITGFPEVSGTYDGPVLFLAGADSDYVRSEHRARIKALFPEARQAKIPGAGHWLHAEKPREFEAAVRAFFEI</sequence>
<dbReference type="InterPro" id="IPR000073">
    <property type="entry name" value="AB_hydrolase_1"/>
</dbReference>
<dbReference type="eggNOG" id="COG0596">
    <property type="taxonomic scope" value="Bacteria"/>
</dbReference>
<protein>
    <submittedName>
        <fullName evidence="3">Hydrolase, alpha/beta fold family protein</fullName>
    </submittedName>
</protein>
<dbReference type="InterPro" id="IPR029058">
    <property type="entry name" value="AB_hydrolase_fold"/>
</dbReference>
<keyword evidence="4" id="KW-1185">Reference proteome</keyword>
<dbReference type="Pfam" id="PF00561">
    <property type="entry name" value="Abhydrolase_1"/>
    <property type="match status" value="1"/>
</dbReference>
<evidence type="ECO:0000259" key="2">
    <source>
        <dbReference type="Pfam" id="PF00561"/>
    </source>
</evidence>
<comment type="caution">
    <text evidence="3">The sequence shown here is derived from an EMBL/GenBank/DDBJ whole genome shotgun (WGS) entry which is preliminary data.</text>
</comment>
<accession>A3VAW3</accession>
<dbReference type="Proteomes" id="UP000002931">
    <property type="component" value="Unassembled WGS sequence"/>
</dbReference>
<evidence type="ECO:0000313" key="3">
    <source>
        <dbReference type="EMBL" id="EAQ15054.1"/>
    </source>
</evidence>
<evidence type="ECO:0000256" key="1">
    <source>
        <dbReference type="ARBA" id="ARBA00022801"/>
    </source>
</evidence>
<keyword evidence="1 3" id="KW-0378">Hydrolase</keyword>
<dbReference type="RefSeq" id="WP_008335121.1">
    <property type="nucleotide sequence ID" value="NZ_CH902578.1"/>
</dbReference>
<name>A3VAW3_9RHOB</name>
<gene>
    <name evidence="3" type="ORF">RB2654_20763</name>
</gene>
<dbReference type="SUPFAM" id="SSF53474">
    <property type="entry name" value="alpha/beta-Hydrolases"/>
    <property type="match status" value="1"/>
</dbReference>
<dbReference type="PRINTS" id="PR00111">
    <property type="entry name" value="ABHYDROLASE"/>
</dbReference>
<dbReference type="Gene3D" id="3.40.50.1820">
    <property type="entry name" value="alpha/beta hydrolase"/>
    <property type="match status" value="1"/>
</dbReference>
<dbReference type="HOGENOM" id="CLU_020336_53_1_5"/>
<reference evidence="3 4" key="1">
    <citation type="journal article" date="2010" name="J. Bacteriol.">
        <title>Genome sequences of Pelagibaca bermudensis HTCC2601T and Maritimibacter alkaliphilus HTCC2654T, the type strains of two marine Roseobacter genera.</title>
        <authorList>
            <person name="Thrash J.C."/>
            <person name="Cho J.C."/>
            <person name="Ferriera S."/>
            <person name="Johnson J."/>
            <person name="Vergin K.L."/>
            <person name="Giovannoni S.J."/>
        </authorList>
    </citation>
    <scope>NUCLEOTIDE SEQUENCE [LARGE SCALE GENOMIC DNA]</scope>
    <source>
        <strain evidence="3 4">HTCC2654</strain>
    </source>
</reference>
<dbReference type="OrthoDB" id="9808398at2"/>
<evidence type="ECO:0000313" key="4">
    <source>
        <dbReference type="Proteomes" id="UP000002931"/>
    </source>
</evidence>
<proteinExistence type="predicted"/>
<dbReference type="AlphaFoldDB" id="A3VAW3"/>
<dbReference type="PANTHER" id="PTHR46118:SF4">
    <property type="entry name" value="PROTEIN ABHD11"/>
    <property type="match status" value="1"/>
</dbReference>
<dbReference type="PANTHER" id="PTHR46118">
    <property type="entry name" value="PROTEIN ABHD11"/>
    <property type="match status" value="1"/>
</dbReference>
<dbReference type="STRING" id="314271.RB2654_20763"/>